<proteinExistence type="predicted"/>
<reference evidence="2 3" key="1">
    <citation type="submission" date="2016-12" db="EMBL/GenBank/DDBJ databases">
        <authorList>
            <person name="Song W.-J."/>
            <person name="Kurnit D.M."/>
        </authorList>
    </citation>
    <scope>NUCLEOTIDE SEQUENCE [LARGE SCALE GENOMIC DNA]</scope>
    <source>
        <strain evidence="2 3">ATCC 43942</strain>
    </source>
</reference>
<feature type="chain" id="PRO_5012915799" evidence="1">
    <location>
        <begin position="20"/>
        <end position="402"/>
    </location>
</feature>
<dbReference type="AlphaFoldDB" id="A0A1Z2SFX3"/>
<evidence type="ECO:0000313" key="2">
    <source>
        <dbReference type="EMBL" id="ASA56076.1"/>
    </source>
</evidence>
<dbReference type="OrthoDB" id="9769143at2"/>
<dbReference type="KEGG" id="vga:BSQ33_10460"/>
<dbReference type="EMBL" id="CP018835">
    <property type="protein sequence ID" value="ASA56076.1"/>
    <property type="molecule type" value="Genomic_DNA"/>
</dbReference>
<keyword evidence="1" id="KW-0732">Signal</keyword>
<sequence length="402" mass="46752">MRRLIIGALAMCFMSVASAKAYIEPRVGARVGYHLSGGDDPFTVQQLFAGLKYENEFEQVEFKLDTEFSHDFVYDSQNNYSTQAEDDLEDYWKVDDAYFSFELFDAYWTLGYQKVVWGEADDLRVVDVVNPLDLRDFVLFDVDEYRVALPMLKVEQYIGDESNLSFLTVFQYQSNRYAPAGAEFGDTAFSGLDERKAGHLEFGIRFNTYWMETDVSLYSFYGYEDDLFSIPDSAGNIQKPLNRFKMFGLSTSKAIDNWVIRTEWLYEDDLKVMDSSANLVAVNKYQGLLGLDYRYRDWTATFQYTDRRYDDWQQTLTVTHTDPTITFSLEREYLSGRLSSRLAITYMDVSGGGRLDQLKLTYKYNAKTKFNLNLDSLSGNQNNLLGHFREQDRVWLALTYYL</sequence>
<gene>
    <name evidence="2" type="ORF">BSQ33_10460</name>
</gene>
<organism evidence="2 3">
    <name type="scientific">Vibrio gazogenes</name>
    <dbReference type="NCBI Taxonomy" id="687"/>
    <lineage>
        <taxon>Bacteria</taxon>
        <taxon>Pseudomonadati</taxon>
        <taxon>Pseudomonadota</taxon>
        <taxon>Gammaproteobacteria</taxon>
        <taxon>Vibrionales</taxon>
        <taxon>Vibrionaceae</taxon>
        <taxon>Vibrio</taxon>
    </lineage>
</organism>
<dbReference type="Proteomes" id="UP000196708">
    <property type="component" value="Chromosome 1"/>
</dbReference>
<name>A0A1Z2SFX3_VIBGA</name>
<feature type="signal peptide" evidence="1">
    <location>
        <begin position="1"/>
        <end position="19"/>
    </location>
</feature>
<evidence type="ECO:0000256" key="1">
    <source>
        <dbReference type="SAM" id="SignalP"/>
    </source>
</evidence>
<dbReference type="RefSeq" id="WP_088134080.1">
    <property type="nucleotide sequence ID" value="NZ_CP018835.1"/>
</dbReference>
<evidence type="ECO:0000313" key="3">
    <source>
        <dbReference type="Proteomes" id="UP000196708"/>
    </source>
</evidence>
<accession>A0A1Z2SFX3</accession>
<protein>
    <submittedName>
        <fullName evidence="2">Uncharacterized protein</fullName>
    </submittedName>
</protein>